<dbReference type="InterPro" id="IPR050301">
    <property type="entry name" value="NTE"/>
</dbReference>
<gene>
    <name evidence="6" type="ORF">F3168_09685</name>
</gene>
<evidence type="ECO:0000256" key="3">
    <source>
        <dbReference type="ARBA" id="ARBA00023098"/>
    </source>
</evidence>
<reference evidence="6 7" key="1">
    <citation type="submission" date="2019-09" db="EMBL/GenBank/DDBJ databases">
        <title>Polymorphobacter sp. isolated from a lake in China.</title>
        <authorList>
            <person name="Liu Z."/>
        </authorList>
    </citation>
    <scope>NUCLEOTIDE SEQUENCE [LARGE SCALE GENOMIC DNA]</scope>
    <source>
        <strain evidence="6 7">D40P</strain>
    </source>
</reference>
<proteinExistence type="predicted"/>
<dbReference type="RefSeq" id="WP_152577984.1">
    <property type="nucleotide sequence ID" value="NZ_JAATJI010000002.1"/>
</dbReference>
<feature type="domain" description="PNPLA" evidence="5">
    <location>
        <begin position="5"/>
        <end position="165"/>
    </location>
</feature>
<comment type="caution">
    <text evidence="6">The sequence shown here is derived from an EMBL/GenBank/DDBJ whole genome shotgun (WGS) entry which is preliminary data.</text>
</comment>
<dbReference type="AlphaFoldDB" id="A0A7C9GS09"/>
<accession>A0A7C9GS09</accession>
<dbReference type="GO" id="GO:0016787">
    <property type="term" value="F:hydrolase activity"/>
    <property type="evidence" value="ECO:0007669"/>
    <property type="project" value="UniProtKB-UniRule"/>
</dbReference>
<evidence type="ECO:0000313" key="6">
    <source>
        <dbReference type="EMBL" id="MQT17531.1"/>
    </source>
</evidence>
<dbReference type="Gene3D" id="3.40.1090.10">
    <property type="entry name" value="Cytosolic phospholipase A2 catalytic domain"/>
    <property type="match status" value="2"/>
</dbReference>
<feature type="active site" description="Proton acceptor" evidence="4">
    <location>
        <position position="152"/>
    </location>
</feature>
<dbReference type="InterPro" id="IPR002641">
    <property type="entry name" value="PNPLA_dom"/>
</dbReference>
<dbReference type="SUPFAM" id="SSF52151">
    <property type="entry name" value="FabD/lysophospholipase-like"/>
    <property type="match status" value="1"/>
</dbReference>
<evidence type="ECO:0000259" key="5">
    <source>
        <dbReference type="PROSITE" id="PS51635"/>
    </source>
</evidence>
<feature type="active site" description="Nucleophile" evidence="4">
    <location>
        <position position="38"/>
    </location>
</feature>
<dbReference type="OrthoDB" id="5290098at2"/>
<dbReference type="Proteomes" id="UP000481327">
    <property type="component" value="Unassembled WGS sequence"/>
</dbReference>
<dbReference type="Pfam" id="PF01734">
    <property type="entry name" value="Patatin"/>
    <property type="match status" value="1"/>
</dbReference>
<name>A0A7C9GS09_9SPHN</name>
<feature type="short sequence motif" description="GXSXG" evidence="4">
    <location>
        <begin position="36"/>
        <end position="40"/>
    </location>
</feature>
<keyword evidence="2 4" id="KW-0442">Lipid degradation</keyword>
<dbReference type="GO" id="GO:0016042">
    <property type="term" value="P:lipid catabolic process"/>
    <property type="evidence" value="ECO:0007669"/>
    <property type="project" value="UniProtKB-UniRule"/>
</dbReference>
<comment type="caution">
    <text evidence="4">Lacks conserved residue(s) required for the propagation of feature annotation.</text>
</comment>
<feature type="short sequence motif" description="DGA/G" evidence="4">
    <location>
        <begin position="152"/>
        <end position="154"/>
    </location>
</feature>
<dbReference type="PANTHER" id="PTHR14226:SF76">
    <property type="entry name" value="NTE FAMILY PROTEIN RSSA"/>
    <property type="match status" value="1"/>
</dbReference>
<evidence type="ECO:0000313" key="7">
    <source>
        <dbReference type="Proteomes" id="UP000481327"/>
    </source>
</evidence>
<sequence length="266" mass="27781">MKLALALGGGAGLGWAHIGVLHALHERGVTIDAVSGTSIGALAAVCLAADRVNVLEAIARSVNARQVVRFIDIDPRRGSMLGGRAVTRQLRDHFGHGHLEDLFVPVAVVAADLVTGDEVSITRGSIVDAVRASIAIPGVFPPVRSGDMLLVDGGVITPVPVRAVRAISSAPVLAINLQGDYRRRAEACLPPGKTVMTPFRVGRAGLSLLMAHVARQSLAIDPPDLEIAPAIGHIDVRNFTRGHELIELGAAAIEANWPAIAALIAR</sequence>
<evidence type="ECO:0000256" key="1">
    <source>
        <dbReference type="ARBA" id="ARBA00022801"/>
    </source>
</evidence>
<keyword evidence="3 4" id="KW-0443">Lipid metabolism</keyword>
<evidence type="ECO:0000256" key="4">
    <source>
        <dbReference type="PROSITE-ProRule" id="PRU01161"/>
    </source>
</evidence>
<dbReference type="EMBL" id="WIOL01000003">
    <property type="protein sequence ID" value="MQT17531.1"/>
    <property type="molecule type" value="Genomic_DNA"/>
</dbReference>
<organism evidence="6 7">
    <name type="scientific">Sandarakinorhabdus fusca</name>
    <dbReference type="NCBI Taxonomy" id="1439888"/>
    <lineage>
        <taxon>Bacteria</taxon>
        <taxon>Pseudomonadati</taxon>
        <taxon>Pseudomonadota</taxon>
        <taxon>Alphaproteobacteria</taxon>
        <taxon>Sphingomonadales</taxon>
        <taxon>Sphingosinicellaceae</taxon>
        <taxon>Sandarakinorhabdus</taxon>
    </lineage>
</organism>
<dbReference type="PANTHER" id="PTHR14226">
    <property type="entry name" value="NEUROPATHY TARGET ESTERASE/SWISS CHEESE D.MELANOGASTER"/>
    <property type="match status" value="1"/>
</dbReference>
<dbReference type="InterPro" id="IPR016035">
    <property type="entry name" value="Acyl_Trfase/lysoPLipase"/>
</dbReference>
<evidence type="ECO:0000256" key="2">
    <source>
        <dbReference type="ARBA" id="ARBA00022963"/>
    </source>
</evidence>
<dbReference type="PROSITE" id="PS51635">
    <property type="entry name" value="PNPLA"/>
    <property type="match status" value="1"/>
</dbReference>
<protein>
    <submittedName>
        <fullName evidence="6">Patatin</fullName>
    </submittedName>
</protein>
<keyword evidence="7" id="KW-1185">Reference proteome</keyword>
<keyword evidence="1 4" id="KW-0378">Hydrolase</keyword>